<evidence type="ECO:0000313" key="1">
    <source>
        <dbReference type="EMBL" id="GAA2250196.1"/>
    </source>
</evidence>
<name>A0ABN3E7N4_9MICO</name>
<accession>A0ABN3E7N4</accession>
<organism evidence="1 2">
    <name type="scientific">Herbiconiux moechotypicola</name>
    <dbReference type="NCBI Taxonomy" id="637393"/>
    <lineage>
        <taxon>Bacteria</taxon>
        <taxon>Bacillati</taxon>
        <taxon>Actinomycetota</taxon>
        <taxon>Actinomycetes</taxon>
        <taxon>Micrococcales</taxon>
        <taxon>Microbacteriaceae</taxon>
        <taxon>Herbiconiux</taxon>
    </lineage>
</organism>
<keyword evidence="2" id="KW-1185">Reference proteome</keyword>
<evidence type="ECO:0008006" key="3">
    <source>
        <dbReference type="Google" id="ProtNLM"/>
    </source>
</evidence>
<evidence type="ECO:0000313" key="2">
    <source>
        <dbReference type="Proteomes" id="UP001500929"/>
    </source>
</evidence>
<sequence>MHVAQISGETTIDDGRIRVTRWAFDRAGDKTGFHVHEFDYVVVPITGGRLTATDADRATTEMVQVAGASYTGPAGRAHDVAAQEDGVVFVEVELLQD</sequence>
<proteinExistence type="predicted"/>
<dbReference type="EMBL" id="BAAAQY010000018">
    <property type="protein sequence ID" value="GAA2250196.1"/>
    <property type="molecule type" value="Genomic_DNA"/>
</dbReference>
<dbReference type="Proteomes" id="UP001500929">
    <property type="component" value="Unassembled WGS sequence"/>
</dbReference>
<protein>
    <recommendedName>
        <fullName evidence="3">Cupin</fullName>
    </recommendedName>
</protein>
<gene>
    <name evidence="1" type="ORF">GCM10009851_39700</name>
</gene>
<comment type="caution">
    <text evidence="1">The sequence shown here is derived from an EMBL/GenBank/DDBJ whole genome shotgun (WGS) entry which is preliminary data.</text>
</comment>
<dbReference type="InterPro" id="IPR011051">
    <property type="entry name" value="RmlC_Cupin_sf"/>
</dbReference>
<dbReference type="Gene3D" id="2.60.120.10">
    <property type="entry name" value="Jelly Rolls"/>
    <property type="match status" value="1"/>
</dbReference>
<dbReference type="SUPFAM" id="SSF51182">
    <property type="entry name" value="RmlC-like cupins"/>
    <property type="match status" value="1"/>
</dbReference>
<reference evidence="1 2" key="1">
    <citation type="journal article" date="2019" name="Int. J. Syst. Evol. Microbiol.">
        <title>The Global Catalogue of Microorganisms (GCM) 10K type strain sequencing project: providing services to taxonomists for standard genome sequencing and annotation.</title>
        <authorList>
            <consortium name="The Broad Institute Genomics Platform"/>
            <consortium name="The Broad Institute Genome Sequencing Center for Infectious Disease"/>
            <person name="Wu L."/>
            <person name="Ma J."/>
        </authorList>
    </citation>
    <scope>NUCLEOTIDE SEQUENCE [LARGE SCALE GENOMIC DNA]</scope>
    <source>
        <strain evidence="1 2">JCM 16117</strain>
    </source>
</reference>
<dbReference type="InterPro" id="IPR014710">
    <property type="entry name" value="RmlC-like_jellyroll"/>
</dbReference>